<gene>
    <name evidence="5" type="ORF">RM549_18785</name>
</gene>
<dbReference type="SUPFAM" id="SSF53474">
    <property type="entry name" value="alpha/beta-Hydrolases"/>
    <property type="match status" value="1"/>
</dbReference>
<reference evidence="5 6" key="1">
    <citation type="submission" date="2023-09" db="EMBL/GenBank/DDBJ databases">
        <authorList>
            <person name="Rey-Velasco X."/>
        </authorList>
    </citation>
    <scope>NUCLEOTIDE SEQUENCE [LARGE SCALE GENOMIC DNA]</scope>
    <source>
        <strain evidence="5 6">F188</strain>
    </source>
</reference>
<dbReference type="InterPro" id="IPR050300">
    <property type="entry name" value="GDXG_lipolytic_enzyme"/>
</dbReference>
<evidence type="ECO:0000256" key="2">
    <source>
        <dbReference type="ARBA" id="ARBA00022801"/>
    </source>
</evidence>
<protein>
    <submittedName>
        <fullName evidence="5">Alpha/beta hydrolase</fullName>
    </submittedName>
</protein>
<keyword evidence="2 5" id="KW-0378">Hydrolase</keyword>
<evidence type="ECO:0000313" key="6">
    <source>
        <dbReference type="Proteomes" id="UP001261624"/>
    </source>
</evidence>
<feature type="domain" description="Alpha/beta hydrolase fold-3" evidence="4">
    <location>
        <begin position="113"/>
        <end position="314"/>
    </location>
</feature>
<dbReference type="Gene3D" id="3.40.50.1820">
    <property type="entry name" value="alpha/beta hydrolase"/>
    <property type="match status" value="1"/>
</dbReference>
<evidence type="ECO:0000256" key="1">
    <source>
        <dbReference type="ARBA" id="ARBA00010515"/>
    </source>
</evidence>
<name>A0ABU3E776_9FLAO</name>
<keyword evidence="3" id="KW-0732">Signal</keyword>
<dbReference type="PROSITE" id="PS51257">
    <property type="entry name" value="PROKAR_LIPOPROTEIN"/>
    <property type="match status" value="1"/>
</dbReference>
<dbReference type="InterPro" id="IPR013094">
    <property type="entry name" value="AB_hydrolase_3"/>
</dbReference>
<keyword evidence="6" id="KW-1185">Reference proteome</keyword>
<dbReference type="EMBL" id="JAVRHM010000037">
    <property type="protein sequence ID" value="MDT0691846.1"/>
    <property type="molecule type" value="Genomic_DNA"/>
</dbReference>
<dbReference type="InterPro" id="IPR029058">
    <property type="entry name" value="AB_hydrolase_fold"/>
</dbReference>
<feature type="signal peptide" evidence="3">
    <location>
        <begin position="1"/>
        <end position="19"/>
    </location>
</feature>
<feature type="chain" id="PRO_5045843387" evidence="3">
    <location>
        <begin position="20"/>
        <end position="340"/>
    </location>
</feature>
<comment type="caution">
    <text evidence="5">The sequence shown here is derived from an EMBL/GenBank/DDBJ whole genome shotgun (WGS) entry which is preliminary data.</text>
</comment>
<comment type="similarity">
    <text evidence="1">Belongs to the 'GDXG' lipolytic enzyme family.</text>
</comment>
<sequence length="340" mass="38842">MKKLIVLSSMVMFLLSSCAYRVKISDPKQIVHMSQQAQDSLRSFKYYRFPLINLNDKQKLMAREQWNAYENWMLEDMHKRFEFTTKDTSIANVKVAIIQPKNIQPGNENTIGFHLHGGGFMMGTPYERAATLMANEYGYTIYSVDYSLSPEVKYPVAINESLEVYKALIRQFPNKKIVSSSISAGGQILQSMLLRAQSENLRMPDANVLFTPALDLNFTGNDSYYFNDGRDVVALKNSADKLFKNLYLPEDVNLNEPLVSPVFADYKNDFPPTILSTGTRDLFLSISVRTFWKLKEGGINTELLVGEGGWHAYQYYPEIPEAIATRKAVYQFLDKHLKSL</sequence>
<proteinExistence type="inferred from homology"/>
<dbReference type="PANTHER" id="PTHR48081:SF30">
    <property type="entry name" value="ACETYL-HYDROLASE LIPR-RELATED"/>
    <property type="match status" value="1"/>
</dbReference>
<evidence type="ECO:0000256" key="3">
    <source>
        <dbReference type="SAM" id="SignalP"/>
    </source>
</evidence>
<organism evidence="5 6">
    <name type="scientific">Autumnicola patrickiae</name>
    <dbReference type="NCBI Taxonomy" id="3075591"/>
    <lineage>
        <taxon>Bacteria</taxon>
        <taxon>Pseudomonadati</taxon>
        <taxon>Bacteroidota</taxon>
        <taxon>Flavobacteriia</taxon>
        <taxon>Flavobacteriales</taxon>
        <taxon>Flavobacteriaceae</taxon>
        <taxon>Autumnicola</taxon>
    </lineage>
</organism>
<accession>A0ABU3E776</accession>
<evidence type="ECO:0000313" key="5">
    <source>
        <dbReference type="EMBL" id="MDT0691846.1"/>
    </source>
</evidence>
<dbReference type="RefSeq" id="WP_311687573.1">
    <property type="nucleotide sequence ID" value="NZ_JAVRHM010000037.1"/>
</dbReference>
<dbReference type="GO" id="GO:0016787">
    <property type="term" value="F:hydrolase activity"/>
    <property type="evidence" value="ECO:0007669"/>
    <property type="project" value="UniProtKB-KW"/>
</dbReference>
<dbReference type="Pfam" id="PF07859">
    <property type="entry name" value="Abhydrolase_3"/>
    <property type="match status" value="1"/>
</dbReference>
<dbReference type="PANTHER" id="PTHR48081">
    <property type="entry name" value="AB HYDROLASE SUPERFAMILY PROTEIN C4A8.06C"/>
    <property type="match status" value="1"/>
</dbReference>
<dbReference type="Proteomes" id="UP001261624">
    <property type="component" value="Unassembled WGS sequence"/>
</dbReference>
<evidence type="ECO:0000259" key="4">
    <source>
        <dbReference type="Pfam" id="PF07859"/>
    </source>
</evidence>